<organism evidence="1 2">
    <name type="scientific">Novosphingobium mangrovi</name>
    <name type="common">ex Huang et al. 2023</name>
    <dbReference type="NCBI Taxonomy" id="2976432"/>
    <lineage>
        <taxon>Bacteria</taxon>
        <taxon>Pseudomonadati</taxon>
        <taxon>Pseudomonadota</taxon>
        <taxon>Alphaproteobacteria</taxon>
        <taxon>Sphingomonadales</taxon>
        <taxon>Sphingomonadaceae</taxon>
        <taxon>Novosphingobium</taxon>
    </lineage>
</organism>
<protein>
    <submittedName>
        <fullName evidence="1">Uncharacterized protein</fullName>
    </submittedName>
</protein>
<dbReference type="RefSeq" id="WP_260043648.1">
    <property type="nucleotide sequence ID" value="NZ_JANZXA010000001.1"/>
</dbReference>
<evidence type="ECO:0000313" key="2">
    <source>
        <dbReference type="Proteomes" id="UP001165583"/>
    </source>
</evidence>
<name>A0ABT2I108_9SPHN</name>
<accession>A0ABT2I108</accession>
<reference evidence="1" key="1">
    <citation type="submission" date="2022-09" db="EMBL/GenBank/DDBJ databases">
        <title>Novosphingobium sp. Nov., a polycyclic aromatic hydrocarbon-degrading bacterium isolated form mangrove sediments in HongKong.</title>
        <authorList>
            <person name="Hu Z."/>
        </authorList>
    </citation>
    <scope>NUCLEOTIDE SEQUENCE</scope>
    <source>
        <strain evidence="1">HK4-1</strain>
    </source>
</reference>
<comment type="caution">
    <text evidence="1">The sequence shown here is derived from an EMBL/GenBank/DDBJ whole genome shotgun (WGS) entry which is preliminary data.</text>
</comment>
<proteinExistence type="predicted"/>
<dbReference type="EMBL" id="JANZXA010000001">
    <property type="protein sequence ID" value="MCT2398491.1"/>
    <property type="molecule type" value="Genomic_DNA"/>
</dbReference>
<sequence length="74" mass="8284">MTSALSESMPGARPIDDAARDGRFQIVLRADQRDPARMPAGGWPCALARHVDGEWHLTLGKLDFEPTHYKPRKD</sequence>
<evidence type="ECO:0000313" key="1">
    <source>
        <dbReference type="EMBL" id="MCT2398491.1"/>
    </source>
</evidence>
<gene>
    <name evidence="1" type="ORF">NZK81_02915</name>
</gene>
<keyword evidence="2" id="KW-1185">Reference proteome</keyword>
<dbReference type="Proteomes" id="UP001165583">
    <property type="component" value="Unassembled WGS sequence"/>
</dbReference>